<dbReference type="InterPro" id="IPR013815">
    <property type="entry name" value="ATP_grasp_subdomain_1"/>
</dbReference>
<evidence type="ECO:0000256" key="8">
    <source>
        <dbReference type="ARBA" id="ARBA00022840"/>
    </source>
</evidence>
<dbReference type="Pfam" id="PF01071">
    <property type="entry name" value="GARS_A"/>
    <property type="match status" value="1"/>
</dbReference>
<evidence type="ECO:0000256" key="13">
    <source>
        <dbReference type="ARBA" id="ARBA00042864"/>
    </source>
</evidence>
<evidence type="ECO:0000256" key="2">
    <source>
        <dbReference type="ARBA" id="ARBA00001946"/>
    </source>
</evidence>
<keyword evidence="5 14" id="KW-0436">Ligase</keyword>
<dbReference type="GO" id="GO:0005524">
    <property type="term" value="F:ATP binding"/>
    <property type="evidence" value="ECO:0007669"/>
    <property type="project" value="UniProtKB-UniRule"/>
</dbReference>
<evidence type="ECO:0000256" key="3">
    <source>
        <dbReference type="ARBA" id="ARBA00005174"/>
    </source>
</evidence>
<dbReference type="Gene3D" id="3.30.470.20">
    <property type="entry name" value="ATP-grasp fold, B domain"/>
    <property type="match status" value="1"/>
</dbReference>
<evidence type="ECO:0000256" key="11">
    <source>
        <dbReference type="ARBA" id="ARBA00038345"/>
    </source>
</evidence>
<evidence type="ECO:0000256" key="1">
    <source>
        <dbReference type="ARBA" id="ARBA00001936"/>
    </source>
</evidence>
<dbReference type="Gene3D" id="3.30.1490.20">
    <property type="entry name" value="ATP-grasp fold, A domain"/>
    <property type="match status" value="1"/>
</dbReference>
<dbReference type="UniPathway" id="UPA00074">
    <property type="reaction ID" value="UER00125"/>
</dbReference>
<evidence type="ECO:0000256" key="5">
    <source>
        <dbReference type="ARBA" id="ARBA00022598"/>
    </source>
</evidence>
<evidence type="ECO:0000256" key="6">
    <source>
        <dbReference type="ARBA" id="ARBA00022741"/>
    </source>
</evidence>
<comment type="cofactor">
    <cofactor evidence="1">
        <name>Mn(2+)</name>
        <dbReference type="ChEBI" id="CHEBI:29035"/>
    </cofactor>
</comment>
<proteinExistence type="inferred from homology"/>
<accession>A0A124FFH1</accession>
<dbReference type="InterPro" id="IPR016185">
    <property type="entry name" value="PreATP-grasp_dom_sf"/>
</dbReference>
<comment type="pathway">
    <text evidence="3 14">Purine metabolism; IMP biosynthesis via de novo pathway; N(1)-(5-phospho-D-ribosyl)glycinamide from 5-phospho-alpha-D-ribose 1-diphosphate: step 2/2.</text>
</comment>
<gene>
    <name evidence="14" type="primary">purD</name>
    <name evidence="17" type="ORF">XD54_0591</name>
</gene>
<dbReference type="GO" id="GO:0004637">
    <property type="term" value="F:phosphoribosylamine-glycine ligase activity"/>
    <property type="evidence" value="ECO:0007669"/>
    <property type="project" value="UniProtKB-UniRule"/>
</dbReference>
<dbReference type="PATRIC" id="fig|172049.5.peg.1361"/>
<dbReference type="InterPro" id="IPR011054">
    <property type="entry name" value="Rudment_hybrid_motif"/>
</dbReference>
<keyword evidence="8 15" id="KW-0067">ATP-binding</keyword>
<dbReference type="PANTHER" id="PTHR43472:SF1">
    <property type="entry name" value="PHOSPHORIBOSYLAMINE--GLYCINE LIGASE, CHLOROPLASTIC"/>
    <property type="match status" value="1"/>
</dbReference>
<dbReference type="EC" id="6.3.4.13" evidence="4 14"/>
<dbReference type="InterPro" id="IPR020561">
    <property type="entry name" value="PRibGlycinamid_synth_ATP-grasp"/>
</dbReference>
<evidence type="ECO:0000259" key="16">
    <source>
        <dbReference type="PROSITE" id="PS50975"/>
    </source>
</evidence>
<comment type="similarity">
    <text evidence="11 14">Belongs to the GARS family.</text>
</comment>
<dbReference type="Proteomes" id="UP000053911">
    <property type="component" value="Unassembled WGS sequence"/>
</dbReference>
<dbReference type="Pfam" id="PF02843">
    <property type="entry name" value="GARS_C"/>
    <property type="match status" value="1"/>
</dbReference>
<dbReference type="PROSITE" id="PS00184">
    <property type="entry name" value="GARS"/>
    <property type="match status" value="1"/>
</dbReference>
<dbReference type="PROSITE" id="PS50975">
    <property type="entry name" value="ATP_GRASP"/>
    <property type="match status" value="1"/>
</dbReference>
<dbReference type="GO" id="GO:0009113">
    <property type="term" value="P:purine nucleobase biosynthetic process"/>
    <property type="evidence" value="ECO:0007669"/>
    <property type="project" value="InterPro"/>
</dbReference>
<evidence type="ECO:0000313" key="17">
    <source>
        <dbReference type="EMBL" id="KUK18084.1"/>
    </source>
</evidence>
<dbReference type="SMART" id="SM01209">
    <property type="entry name" value="GARS_A"/>
    <property type="match status" value="1"/>
</dbReference>
<evidence type="ECO:0000256" key="15">
    <source>
        <dbReference type="PROSITE-ProRule" id="PRU00409"/>
    </source>
</evidence>
<dbReference type="Gene3D" id="3.90.600.10">
    <property type="entry name" value="Phosphoribosylglycinamide synthetase, C-terminal domain"/>
    <property type="match status" value="1"/>
</dbReference>
<protein>
    <recommendedName>
        <fullName evidence="4 14">Phosphoribosylamine--glycine ligase</fullName>
        <ecNumber evidence="4 14">6.3.4.13</ecNumber>
    </recommendedName>
    <alternativeName>
        <fullName evidence="14">GARS</fullName>
    </alternativeName>
    <alternativeName>
        <fullName evidence="12 14">Glycinamide ribonucleotide synthetase</fullName>
    </alternativeName>
    <alternativeName>
        <fullName evidence="13 14">Phosphoribosylglycinamide synthetase</fullName>
    </alternativeName>
</protein>
<dbReference type="OMA" id="KATVCKY"/>
<sequence length="435" mass="48149">MVKIMRVLLVGGGGRENAIAEALSTDAELYVVAKHKNPGIKRITKEYGLTKETDVQKVLDFALKWNVDMAFIGPESPLEKGIVDVLEENGIPTVGPSKEAAQLETNKAFARQIMEKYKIPGRKLFKVFDDVAEMKTWIDEFGKPVVVKPLGLTGGKGVKVVGYQLKDNEEAKEYAKALIEKDGKVLVEERTDGVEFTFQVFTDGKKVIPMPLAQDYPHAYEGDVGPITGGMGSYSCEDHLLPFIPREDYHKALETLKKTVKAMYKEGTPYKGILYGQFMLANDEPKIIEFNARFGDPEAMNVLPILRTSLVEIGESIIDGDLKTAKFEKKATVVKYVAPKGYPTDPIKGVKVQISEDKIKKEGAKIYYASIDEDFTMLGSRALAIVGISDSLEEAEKIASAGIKHVKGEIFYRADVGTKESIVKRIELMKAIRGE</sequence>
<dbReference type="InterPro" id="IPR020560">
    <property type="entry name" value="PRibGlycinamide_synth_C-dom"/>
</dbReference>
<evidence type="ECO:0000256" key="10">
    <source>
        <dbReference type="ARBA" id="ARBA00023211"/>
    </source>
</evidence>
<dbReference type="AlphaFoldDB" id="A0A124FFH1"/>
<keyword evidence="6 15" id="KW-0547">Nucleotide-binding</keyword>
<organism evidence="17 18">
    <name type="scientific">Thermococcus sibiricus</name>
    <dbReference type="NCBI Taxonomy" id="172049"/>
    <lineage>
        <taxon>Archaea</taxon>
        <taxon>Methanobacteriati</taxon>
        <taxon>Methanobacteriota</taxon>
        <taxon>Thermococci</taxon>
        <taxon>Thermococcales</taxon>
        <taxon>Thermococcaceae</taxon>
        <taxon>Thermococcus</taxon>
    </lineage>
</organism>
<comment type="cofactor">
    <cofactor evidence="2">
        <name>Mg(2+)</name>
        <dbReference type="ChEBI" id="CHEBI:18420"/>
    </cofactor>
</comment>
<dbReference type="PANTHER" id="PTHR43472">
    <property type="entry name" value="PHOSPHORIBOSYLAMINE--GLYCINE LIGASE"/>
    <property type="match status" value="1"/>
</dbReference>
<evidence type="ECO:0000313" key="18">
    <source>
        <dbReference type="Proteomes" id="UP000053911"/>
    </source>
</evidence>
<dbReference type="InterPro" id="IPR000115">
    <property type="entry name" value="PRibGlycinamide_synth"/>
</dbReference>
<dbReference type="InterPro" id="IPR037123">
    <property type="entry name" value="PRibGlycinamide_synth_C_sf"/>
</dbReference>
<evidence type="ECO:0000256" key="12">
    <source>
        <dbReference type="ARBA" id="ARBA00042242"/>
    </source>
</evidence>
<dbReference type="SUPFAM" id="SSF56059">
    <property type="entry name" value="Glutathione synthetase ATP-binding domain-like"/>
    <property type="match status" value="1"/>
</dbReference>
<evidence type="ECO:0000256" key="4">
    <source>
        <dbReference type="ARBA" id="ARBA00013255"/>
    </source>
</evidence>
<keyword evidence="7 14" id="KW-0658">Purine biosynthesis</keyword>
<dbReference type="InterPro" id="IPR020562">
    <property type="entry name" value="PRibGlycinamide_synth_N"/>
</dbReference>
<dbReference type="HAMAP" id="MF_00138">
    <property type="entry name" value="GARS"/>
    <property type="match status" value="1"/>
</dbReference>
<comment type="caution">
    <text evidence="17">The sequence shown here is derived from an EMBL/GenBank/DDBJ whole genome shotgun (WGS) entry which is preliminary data.</text>
</comment>
<dbReference type="NCBIfam" id="TIGR00877">
    <property type="entry name" value="purD"/>
    <property type="match status" value="1"/>
</dbReference>
<reference evidence="18" key="1">
    <citation type="journal article" date="2015" name="MBio">
        <title>Genome-Resolved Metagenomic Analysis Reveals Roles for Candidate Phyla and Other Microbial Community Members in Biogeochemical Transformations in Oil Reservoirs.</title>
        <authorList>
            <person name="Hu P."/>
            <person name="Tom L."/>
            <person name="Singh A."/>
            <person name="Thomas B.C."/>
            <person name="Baker B.J."/>
            <person name="Piceno Y.M."/>
            <person name="Andersen G.L."/>
            <person name="Banfield J.F."/>
        </authorList>
    </citation>
    <scope>NUCLEOTIDE SEQUENCE [LARGE SCALE GENOMIC DNA]</scope>
</reference>
<dbReference type="InterPro" id="IPR011761">
    <property type="entry name" value="ATP-grasp"/>
</dbReference>
<dbReference type="Pfam" id="PF02844">
    <property type="entry name" value="GARS_N"/>
    <property type="match status" value="1"/>
</dbReference>
<dbReference type="InterPro" id="IPR020559">
    <property type="entry name" value="PRibGlycinamide_synth_CS"/>
</dbReference>
<dbReference type="SUPFAM" id="SSF52440">
    <property type="entry name" value="PreATP-grasp domain"/>
    <property type="match status" value="1"/>
</dbReference>
<evidence type="ECO:0000256" key="7">
    <source>
        <dbReference type="ARBA" id="ARBA00022755"/>
    </source>
</evidence>
<feature type="domain" description="ATP-grasp" evidence="16">
    <location>
        <begin position="111"/>
        <end position="319"/>
    </location>
</feature>
<keyword evidence="9" id="KW-0460">Magnesium</keyword>
<dbReference type="GO" id="GO:0006189">
    <property type="term" value="P:'de novo' IMP biosynthetic process"/>
    <property type="evidence" value="ECO:0007669"/>
    <property type="project" value="UniProtKB-UniRule"/>
</dbReference>
<dbReference type="SMART" id="SM01210">
    <property type="entry name" value="GARS_C"/>
    <property type="match status" value="1"/>
</dbReference>
<dbReference type="SUPFAM" id="SSF51246">
    <property type="entry name" value="Rudiment single hybrid motif"/>
    <property type="match status" value="1"/>
</dbReference>
<comment type="catalytic activity">
    <reaction evidence="14">
        <text>5-phospho-beta-D-ribosylamine + glycine + ATP = N(1)-(5-phospho-beta-D-ribosyl)glycinamide + ADP + phosphate + H(+)</text>
        <dbReference type="Rhea" id="RHEA:17453"/>
        <dbReference type="ChEBI" id="CHEBI:15378"/>
        <dbReference type="ChEBI" id="CHEBI:30616"/>
        <dbReference type="ChEBI" id="CHEBI:43474"/>
        <dbReference type="ChEBI" id="CHEBI:57305"/>
        <dbReference type="ChEBI" id="CHEBI:58681"/>
        <dbReference type="ChEBI" id="CHEBI:143788"/>
        <dbReference type="ChEBI" id="CHEBI:456216"/>
        <dbReference type="EC" id="6.3.4.13"/>
    </reaction>
</comment>
<dbReference type="GO" id="GO:0046872">
    <property type="term" value="F:metal ion binding"/>
    <property type="evidence" value="ECO:0007669"/>
    <property type="project" value="InterPro"/>
</dbReference>
<dbReference type="Gene3D" id="3.40.50.20">
    <property type="match status" value="1"/>
</dbReference>
<name>A0A124FFH1_9EURY</name>
<evidence type="ECO:0000256" key="14">
    <source>
        <dbReference type="HAMAP-Rule" id="MF_00138"/>
    </source>
</evidence>
<dbReference type="EMBL" id="LGFD01000008">
    <property type="protein sequence ID" value="KUK18084.1"/>
    <property type="molecule type" value="Genomic_DNA"/>
</dbReference>
<evidence type="ECO:0000256" key="9">
    <source>
        <dbReference type="ARBA" id="ARBA00022842"/>
    </source>
</evidence>
<keyword evidence="10" id="KW-0464">Manganese</keyword>